<dbReference type="AlphaFoldDB" id="A0A433Q142"/>
<keyword evidence="3" id="KW-1185">Reference proteome</keyword>
<sequence length="306" mass="35105">MLSRRPHTRSQGFTEAKVLTRSQVQHTKPGRKHLTRSQVQHTKPGRKNLTRSQVQHMKPIRDLRSGRKQKHKGSLTSQKKLEQEVQTLREQVSGLTKRCDILEEVQTLRQQVSRLTKRCDYFEECFDDLDDHTTPTFEDENDQLIAIVHDLKDDIDLLESKVESVLASMCENHEQEEVHHVLRRSNETLHSQFRDLITSLYKSLQTSMPSRVRSAFRFTMLFHPKYADYKLADTTMVSINLGFGVQKPNNIAIMVINVNIGTFASDVAPPITKYDIAQNSVFDVSPFKKKNIASDSTVESGFGVIL</sequence>
<dbReference type="EMBL" id="RBNJ01019514">
    <property type="protein sequence ID" value="RUS23521.1"/>
    <property type="molecule type" value="Genomic_DNA"/>
</dbReference>
<organism evidence="2 3">
    <name type="scientific">Jimgerdemannia flammicorona</name>
    <dbReference type="NCBI Taxonomy" id="994334"/>
    <lineage>
        <taxon>Eukaryota</taxon>
        <taxon>Fungi</taxon>
        <taxon>Fungi incertae sedis</taxon>
        <taxon>Mucoromycota</taxon>
        <taxon>Mucoromycotina</taxon>
        <taxon>Endogonomycetes</taxon>
        <taxon>Endogonales</taxon>
        <taxon>Endogonaceae</taxon>
        <taxon>Jimgerdemannia</taxon>
    </lineage>
</organism>
<comment type="caution">
    <text evidence="2">The sequence shown here is derived from an EMBL/GenBank/DDBJ whole genome shotgun (WGS) entry which is preliminary data.</text>
</comment>
<name>A0A433Q142_9FUNG</name>
<evidence type="ECO:0000313" key="3">
    <source>
        <dbReference type="Proteomes" id="UP000274822"/>
    </source>
</evidence>
<protein>
    <submittedName>
        <fullName evidence="2">Uncharacterized protein</fullName>
    </submittedName>
</protein>
<evidence type="ECO:0000256" key="1">
    <source>
        <dbReference type="SAM" id="MobiDB-lite"/>
    </source>
</evidence>
<accession>A0A433Q142</accession>
<reference evidence="2 3" key="1">
    <citation type="journal article" date="2018" name="New Phytol.">
        <title>Phylogenomics of Endogonaceae and evolution of mycorrhizas within Mucoromycota.</title>
        <authorList>
            <person name="Chang Y."/>
            <person name="Desiro A."/>
            <person name="Na H."/>
            <person name="Sandor L."/>
            <person name="Lipzen A."/>
            <person name="Clum A."/>
            <person name="Barry K."/>
            <person name="Grigoriev I.V."/>
            <person name="Martin F.M."/>
            <person name="Stajich J.E."/>
            <person name="Smith M.E."/>
            <person name="Bonito G."/>
            <person name="Spatafora J.W."/>
        </authorList>
    </citation>
    <scope>NUCLEOTIDE SEQUENCE [LARGE SCALE GENOMIC DNA]</scope>
    <source>
        <strain evidence="2 3">AD002</strain>
    </source>
</reference>
<evidence type="ECO:0000313" key="2">
    <source>
        <dbReference type="EMBL" id="RUS23521.1"/>
    </source>
</evidence>
<gene>
    <name evidence="2" type="ORF">BC938DRAFT_475008</name>
</gene>
<dbReference type="Proteomes" id="UP000274822">
    <property type="component" value="Unassembled WGS sequence"/>
</dbReference>
<feature type="region of interest" description="Disordered" evidence="1">
    <location>
        <begin position="20"/>
        <end position="81"/>
    </location>
</feature>
<proteinExistence type="predicted"/>